<comment type="caution">
    <text evidence="1">The sequence shown here is derived from an EMBL/GenBank/DDBJ whole genome shotgun (WGS) entry which is preliminary data.</text>
</comment>
<accession>A0A855GLQ6</accession>
<sequence length="70" mass="8028">MTEQQIKEIYKLADVLETITNNDADLFETALTLDNTIFQVELEPLEYARVVAKAVSNKLVEIVNMEEKIK</sequence>
<dbReference type="AlphaFoldDB" id="A0A855GLQ6"/>
<proteinExistence type="predicted"/>
<protein>
    <submittedName>
        <fullName evidence="1">Uncharacterized protein</fullName>
    </submittedName>
</protein>
<dbReference type="Proteomes" id="UP000233482">
    <property type="component" value="Unassembled WGS sequence"/>
</dbReference>
<evidence type="ECO:0000313" key="1">
    <source>
        <dbReference type="EMBL" id="PKE26894.1"/>
    </source>
</evidence>
<evidence type="ECO:0000313" key="2">
    <source>
        <dbReference type="Proteomes" id="UP000233482"/>
    </source>
</evidence>
<dbReference type="EMBL" id="PIXC01000004">
    <property type="protein sequence ID" value="PKE26894.1"/>
    <property type="molecule type" value="Genomic_DNA"/>
</dbReference>
<reference evidence="1 2" key="1">
    <citation type="submission" date="2017-12" db="EMBL/GenBank/DDBJ databases">
        <title>Genomics of Macrococcus caseolyticus.</title>
        <authorList>
            <person name="MacFadyen A.C."/>
            <person name="Paterson G.K."/>
        </authorList>
    </citation>
    <scope>NUCLEOTIDE SEQUENCE [LARGE SCALE GENOMIC DNA]</scope>
    <source>
        <strain evidence="1 2">5788_EF188</strain>
    </source>
</reference>
<gene>
    <name evidence="1" type="ORF">CW686_02950</name>
</gene>
<dbReference type="RefSeq" id="WP_101041982.1">
    <property type="nucleotide sequence ID" value="NZ_CP073801.1"/>
</dbReference>
<name>A0A855GLQ6_9STAP</name>
<organism evidence="1 2">
    <name type="scientific">Macrococcoides caseolyticum</name>
    <dbReference type="NCBI Taxonomy" id="69966"/>
    <lineage>
        <taxon>Bacteria</taxon>
        <taxon>Bacillati</taxon>
        <taxon>Bacillota</taxon>
        <taxon>Bacilli</taxon>
        <taxon>Bacillales</taxon>
        <taxon>Staphylococcaceae</taxon>
        <taxon>Macrococcoides</taxon>
    </lineage>
</organism>